<evidence type="ECO:0000256" key="2">
    <source>
        <dbReference type="ARBA" id="ARBA00022840"/>
    </source>
</evidence>
<dbReference type="Pfam" id="PF00158">
    <property type="entry name" value="Sigma54_activat"/>
    <property type="match status" value="1"/>
</dbReference>
<dbReference type="GO" id="GO:0006355">
    <property type="term" value="P:regulation of DNA-templated transcription"/>
    <property type="evidence" value="ECO:0007669"/>
    <property type="project" value="InterPro"/>
</dbReference>
<evidence type="ECO:0000313" key="6">
    <source>
        <dbReference type="EMBL" id="SFJ47860.1"/>
    </source>
</evidence>
<dbReference type="InterPro" id="IPR002197">
    <property type="entry name" value="HTH_Fis"/>
</dbReference>
<keyword evidence="1" id="KW-0547">Nucleotide-binding</keyword>
<evidence type="ECO:0000259" key="5">
    <source>
        <dbReference type="PROSITE" id="PS50045"/>
    </source>
</evidence>
<dbReference type="STRING" id="46223.SAMN05421852_110124"/>
<dbReference type="PROSITE" id="PS00688">
    <property type="entry name" value="SIGMA54_INTERACT_3"/>
    <property type="match status" value="1"/>
</dbReference>
<dbReference type="GO" id="GO:0005524">
    <property type="term" value="F:ATP binding"/>
    <property type="evidence" value="ECO:0007669"/>
    <property type="project" value="UniProtKB-KW"/>
</dbReference>
<keyword evidence="4" id="KW-0804">Transcription</keyword>
<keyword evidence="3" id="KW-0805">Transcription regulation</keyword>
<dbReference type="PROSITE" id="PS50045">
    <property type="entry name" value="SIGMA54_INTERACT_4"/>
    <property type="match status" value="1"/>
</dbReference>
<evidence type="ECO:0000313" key="7">
    <source>
        <dbReference type="Proteomes" id="UP000199545"/>
    </source>
</evidence>
<dbReference type="Gene3D" id="1.10.10.60">
    <property type="entry name" value="Homeodomain-like"/>
    <property type="match status" value="1"/>
</dbReference>
<dbReference type="InterPro" id="IPR058031">
    <property type="entry name" value="AAA_lid_NorR"/>
</dbReference>
<dbReference type="GO" id="GO:0043565">
    <property type="term" value="F:sequence-specific DNA binding"/>
    <property type="evidence" value="ECO:0007669"/>
    <property type="project" value="InterPro"/>
</dbReference>
<dbReference type="Gene3D" id="3.40.50.300">
    <property type="entry name" value="P-loop containing nucleotide triphosphate hydrolases"/>
    <property type="match status" value="1"/>
</dbReference>
<feature type="domain" description="Sigma-54 factor interaction" evidence="5">
    <location>
        <begin position="1"/>
        <end position="99"/>
    </location>
</feature>
<reference evidence="6 7" key="1">
    <citation type="submission" date="2016-10" db="EMBL/GenBank/DDBJ databases">
        <authorList>
            <person name="de Groot N.N."/>
        </authorList>
    </citation>
    <scope>NUCLEOTIDE SEQUENCE [LARGE SCALE GENOMIC DNA]</scope>
    <source>
        <strain evidence="6 7">DSM 44778</strain>
    </source>
</reference>
<evidence type="ECO:0000256" key="3">
    <source>
        <dbReference type="ARBA" id="ARBA00023015"/>
    </source>
</evidence>
<dbReference type="EMBL" id="FORR01000010">
    <property type="protein sequence ID" value="SFJ47860.1"/>
    <property type="molecule type" value="Genomic_DNA"/>
</dbReference>
<dbReference type="InterPro" id="IPR002078">
    <property type="entry name" value="Sigma_54_int"/>
</dbReference>
<dbReference type="RefSeq" id="WP_139203313.1">
    <property type="nucleotide sequence ID" value="NZ_FORR01000010.1"/>
</dbReference>
<accession>A0A1I3RP79</accession>
<dbReference type="PANTHER" id="PTHR32071:SF57">
    <property type="entry name" value="C4-DICARBOXYLATE TRANSPORT TRANSCRIPTIONAL REGULATORY PROTEIN DCTD"/>
    <property type="match status" value="1"/>
</dbReference>
<name>A0A1I3RP79_9BACL</name>
<gene>
    <name evidence="6" type="ORF">SAMN05421852_110124</name>
</gene>
<dbReference type="Gene3D" id="1.10.8.60">
    <property type="match status" value="1"/>
</dbReference>
<dbReference type="SUPFAM" id="SSF46689">
    <property type="entry name" value="Homeodomain-like"/>
    <property type="match status" value="1"/>
</dbReference>
<dbReference type="PRINTS" id="PR01590">
    <property type="entry name" value="HTHFIS"/>
</dbReference>
<dbReference type="AlphaFoldDB" id="A0A1I3RP79"/>
<protein>
    <submittedName>
        <fullName evidence="6">Limonene hydroxylase</fullName>
    </submittedName>
</protein>
<dbReference type="InterPro" id="IPR027417">
    <property type="entry name" value="P-loop_NTPase"/>
</dbReference>
<keyword evidence="2" id="KW-0067">ATP-binding</keyword>
<organism evidence="6 7">
    <name type="scientific">Thermoflavimicrobium dichotomicum</name>
    <dbReference type="NCBI Taxonomy" id="46223"/>
    <lineage>
        <taxon>Bacteria</taxon>
        <taxon>Bacillati</taxon>
        <taxon>Bacillota</taxon>
        <taxon>Bacilli</taxon>
        <taxon>Bacillales</taxon>
        <taxon>Thermoactinomycetaceae</taxon>
        <taxon>Thermoflavimicrobium</taxon>
    </lineage>
</organism>
<feature type="non-terminal residue" evidence="6">
    <location>
        <position position="1"/>
    </location>
</feature>
<evidence type="ECO:0000256" key="4">
    <source>
        <dbReference type="ARBA" id="ARBA00023163"/>
    </source>
</evidence>
<dbReference type="Pfam" id="PF25601">
    <property type="entry name" value="AAA_lid_14"/>
    <property type="match status" value="1"/>
</dbReference>
<keyword evidence="7" id="KW-1185">Reference proteome</keyword>
<dbReference type="Proteomes" id="UP000199545">
    <property type="component" value="Unassembled WGS sequence"/>
</dbReference>
<dbReference type="OrthoDB" id="9783240at2"/>
<dbReference type="PANTHER" id="PTHR32071">
    <property type="entry name" value="TRANSCRIPTIONAL REGULATORY PROTEIN"/>
    <property type="match status" value="1"/>
</dbReference>
<dbReference type="InterPro" id="IPR009057">
    <property type="entry name" value="Homeodomain-like_sf"/>
</dbReference>
<sequence length="189" mass="22577">NTRVIAATNRNLKHEITYNGNFRSDLYYRLNVITIQLPPLRERRGDIPLLANHFLEELNHSQPNHQKKFFDASVFELFYQYPWPGNIRELRNVVQRAFYLSGSDVCIREEHLPEEMRTERPSFHPHVDRLLDHSSHKELKKAEKDIIVETLRKVNGNVRRAAQILGISRSTLYRKIDQTTLEKYRRKEW</sequence>
<dbReference type="InterPro" id="IPR025944">
    <property type="entry name" value="Sigma_54_int_dom_CS"/>
</dbReference>
<evidence type="ECO:0000256" key="1">
    <source>
        <dbReference type="ARBA" id="ARBA00022741"/>
    </source>
</evidence>
<dbReference type="SUPFAM" id="SSF52540">
    <property type="entry name" value="P-loop containing nucleoside triphosphate hydrolases"/>
    <property type="match status" value="1"/>
</dbReference>
<dbReference type="Pfam" id="PF02954">
    <property type="entry name" value="HTH_8"/>
    <property type="match status" value="1"/>
</dbReference>
<proteinExistence type="predicted"/>